<dbReference type="CDD" id="cd01536">
    <property type="entry name" value="PBP1_ABC_sugar_binding-like"/>
    <property type="match status" value="1"/>
</dbReference>
<dbReference type="Pfam" id="PF13407">
    <property type="entry name" value="Peripla_BP_4"/>
    <property type="match status" value="1"/>
</dbReference>
<organism evidence="6 7">
    <name type="scientific">Schumannella soli</name>
    <dbReference type="NCBI Taxonomy" id="2590779"/>
    <lineage>
        <taxon>Bacteria</taxon>
        <taxon>Bacillati</taxon>
        <taxon>Actinomycetota</taxon>
        <taxon>Actinomycetes</taxon>
        <taxon>Micrococcales</taxon>
        <taxon>Microbacteriaceae</taxon>
        <taxon>Schumannella</taxon>
    </lineage>
</organism>
<comment type="caution">
    <text evidence="6">The sequence shown here is derived from an EMBL/GenBank/DDBJ whole genome shotgun (WGS) entry which is preliminary data.</text>
</comment>
<dbReference type="Gene3D" id="3.40.50.2300">
    <property type="match status" value="2"/>
</dbReference>
<feature type="signal peptide" evidence="4">
    <location>
        <begin position="1"/>
        <end position="20"/>
    </location>
</feature>
<evidence type="ECO:0000256" key="4">
    <source>
        <dbReference type="SAM" id="SignalP"/>
    </source>
</evidence>
<dbReference type="SUPFAM" id="SSF53822">
    <property type="entry name" value="Periplasmic binding protein-like I"/>
    <property type="match status" value="1"/>
</dbReference>
<evidence type="ECO:0000259" key="5">
    <source>
        <dbReference type="Pfam" id="PF13407"/>
    </source>
</evidence>
<comment type="similarity">
    <text evidence="2">Belongs to the bacterial solute-binding protein 2 family.</text>
</comment>
<evidence type="ECO:0000313" key="7">
    <source>
        <dbReference type="Proteomes" id="UP000316252"/>
    </source>
</evidence>
<keyword evidence="3 4" id="KW-0732">Signal</keyword>
<dbReference type="InterPro" id="IPR028082">
    <property type="entry name" value="Peripla_BP_I"/>
</dbReference>
<evidence type="ECO:0000256" key="2">
    <source>
        <dbReference type="ARBA" id="ARBA00007639"/>
    </source>
</evidence>
<protein>
    <submittedName>
        <fullName evidence="6">Sugar ABC transporter substrate-binding protein</fullName>
    </submittedName>
</protein>
<sequence length="326" mass="34657">MKRRHTPVRTAAAGISLLLAVAVTLTGCSNGTTGSTDHKYVIGVAEASTQIPFLAKLDESITKRAAKYGIETVILDGAFDNAKQAANVTTLAGRKVDALLVISSSPTSVVGPINAASKKGIPVFAVNSRLDDKADVITYVGASNFDYGVAQGKLLLKALPDGGKIAVILGPLGNPAQVDRLAGLEKVLKSHPEFEIVAKPSDEFDNAKNLSVTQDLLNKYPEGELDAIVAQGPQMYVGANYAVKQGRTDVKIIAADYPKQIEEAITSGAIYGTVDQNPKTQGEIAADYAYYWLTGKKDKVKKPEFITPLPLVTKETVATYSSVWSF</sequence>
<gene>
    <name evidence="6" type="ORF">FJ657_16640</name>
</gene>
<dbReference type="AlphaFoldDB" id="A0A506XNK3"/>
<dbReference type="GO" id="GO:0030313">
    <property type="term" value="C:cell envelope"/>
    <property type="evidence" value="ECO:0007669"/>
    <property type="project" value="UniProtKB-SubCell"/>
</dbReference>
<comment type="subcellular location">
    <subcellularLocation>
        <location evidence="1">Cell envelope</location>
    </subcellularLocation>
</comment>
<accession>A0A506XNK3</accession>
<name>A0A506XNK3_9MICO</name>
<feature type="chain" id="PRO_5038765586" evidence="4">
    <location>
        <begin position="21"/>
        <end position="326"/>
    </location>
</feature>
<dbReference type="EMBL" id="VHQG01000005">
    <property type="protein sequence ID" value="TPW74244.1"/>
    <property type="molecule type" value="Genomic_DNA"/>
</dbReference>
<keyword evidence="7" id="KW-1185">Reference proteome</keyword>
<dbReference type="RefSeq" id="WP_141164822.1">
    <property type="nucleotide sequence ID" value="NZ_VHQG01000005.1"/>
</dbReference>
<evidence type="ECO:0000256" key="3">
    <source>
        <dbReference type="ARBA" id="ARBA00022729"/>
    </source>
</evidence>
<proteinExistence type="inferred from homology"/>
<dbReference type="PANTHER" id="PTHR46847:SF1">
    <property type="entry name" value="D-ALLOSE-BINDING PERIPLASMIC PROTEIN-RELATED"/>
    <property type="match status" value="1"/>
</dbReference>
<evidence type="ECO:0000313" key="6">
    <source>
        <dbReference type="EMBL" id="TPW74244.1"/>
    </source>
</evidence>
<dbReference type="PANTHER" id="PTHR46847">
    <property type="entry name" value="D-ALLOSE-BINDING PERIPLASMIC PROTEIN-RELATED"/>
    <property type="match status" value="1"/>
</dbReference>
<evidence type="ECO:0000256" key="1">
    <source>
        <dbReference type="ARBA" id="ARBA00004196"/>
    </source>
</evidence>
<dbReference type="Proteomes" id="UP000316252">
    <property type="component" value="Unassembled WGS sequence"/>
</dbReference>
<feature type="domain" description="Periplasmic binding protein" evidence="5">
    <location>
        <begin position="42"/>
        <end position="297"/>
    </location>
</feature>
<dbReference type="PROSITE" id="PS51257">
    <property type="entry name" value="PROKAR_LIPOPROTEIN"/>
    <property type="match status" value="1"/>
</dbReference>
<dbReference type="InterPro" id="IPR025997">
    <property type="entry name" value="SBP_2_dom"/>
</dbReference>
<reference evidence="6 7" key="1">
    <citation type="submission" date="2019-06" db="EMBL/GenBank/DDBJ databases">
        <authorList>
            <person name="Li F."/>
        </authorList>
    </citation>
    <scope>NUCLEOTIDE SEQUENCE [LARGE SCALE GENOMIC DNA]</scope>
    <source>
        <strain evidence="6 7">10F1D-1</strain>
    </source>
</reference>
<dbReference type="OrthoDB" id="9066846at2"/>
<dbReference type="GO" id="GO:0030246">
    <property type="term" value="F:carbohydrate binding"/>
    <property type="evidence" value="ECO:0007669"/>
    <property type="project" value="UniProtKB-ARBA"/>
</dbReference>